<name>A0A9J7BQG8_9BACT</name>
<dbReference type="Proteomes" id="UP001059380">
    <property type="component" value="Chromosome"/>
</dbReference>
<protein>
    <submittedName>
        <fullName evidence="1">Type II toxin-antitoxin system VapB family antitoxin</fullName>
    </submittedName>
</protein>
<sequence length="63" mass="7145">MMTAPLTSIRLDKRLADRAAKVLGVKTRTEAVHRALEEIVKLQDFKNLMKKHGGKHKFEGSDE</sequence>
<dbReference type="InterPro" id="IPR019239">
    <property type="entry name" value="VapB_antitoxin"/>
</dbReference>
<accession>A0A9J7BQG8</accession>
<evidence type="ECO:0000313" key="1">
    <source>
        <dbReference type="EMBL" id="UWZ84831.1"/>
    </source>
</evidence>
<reference evidence="1" key="1">
    <citation type="submission" date="2021-04" db="EMBL/GenBank/DDBJ databases">
        <title>Phylogenetic analysis of Acidobacteriaceae.</title>
        <authorList>
            <person name="Qiu L."/>
            <person name="Zhang Q."/>
        </authorList>
    </citation>
    <scope>NUCLEOTIDE SEQUENCE</scope>
    <source>
        <strain evidence="1">DSM 25168</strain>
    </source>
</reference>
<dbReference type="Pfam" id="PF09957">
    <property type="entry name" value="VapB_antitoxin"/>
    <property type="match status" value="1"/>
</dbReference>
<dbReference type="KEGG" id="orp:MOP44_02575"/>
<dbReference type="EMBL" id="CP093313">
    <property type="protein sequence ID" value="UWZ84831.1"/>
    <property type="molecule type" value="Genomic_DNA"/>
</dbReference>
<keyword evidence="2" id="KW-1185">Reference proteome</keyword>
<dbReference type="AlphaFoldDB" id="A0A9J7BQG8"/>
<gene>
    <name evidence="1" type="ORF">MOP44_02575</name>
</gene>
<evidence type="ECO:0000313" key="2">
    <source>
        <dbReference type="Proteomes" id="UP001059380"/>
    </source>
</evidence>
<proteinExistence type="predicted"/>
<dbReference type="RefSeq" id="WP_260794337.1">
    <property type="nucleotide sequence ID" value="NZ_CP093313.1"/>
</dbReference>
<organism evidence="1 2">
    <name type="scientific">Occallatibacter riparius</name>
    <dbReference type="NCBI Taxonomy" id="1002689"/>
    <lineage>
        <taxon>Bacteria</taxon>
        <taxon>Pseudomonadati</taxon>
        <taxon>Acidobacteriota</taxon>
        <taxon>Terriglobia</taxon>
        <taxon>Terriglobales</taxon>
        <taxon>Acidobacteriaceae</taxon>
        <taxon>Occallatibacter</taxon>
    </lineage>
</organism>